<dbReference type="Proteomes" id="UP001187343">
    <property type="component" value="Unassembled WGS sequence"/>
</dbReference>
<evidence type="ECO:0000313" key="1">
    <source>
        <dbReference type="EMBL" id="KAK2878496.1"/>
    </source>
</evidence>
<protein>
    <submittedName>
        <fullName evidence="1">Uncharacterized protein</fullName>
    </submittedName>
</protein>
<reference evidence="1" key="1">
    <citation type="submission" date="2023-08" db="EMBL/GenBank/DDBJ databases">
        <title>Chromosome-level Genome Assembly of mud carp (Cirrhinus molitorella).</title>
        <authorList>
            <person name="Liu H."/>
        </authorList>
    </citation>
    <scope>NUCLEOTIDE SEQUENCE</scope>
    <source>
        <strain evidence="1">Prfri</strain>
        <tissue evidence="1">Muscle</tissue>
    </source>
</reference>
<proteinExistence type="predicted"/>
<name>A0AA88PC37_9TELE</name>
<comment type="caution">
    <text evidence="1">The sequence shown here is derived from an EMBL/GenBank/DDBJ whole genome shotgun (WGS) entry which is preliminary data.</text>
</comment>
<evidence type="ECO:0000313" key="2">
    <source>
        <dbReference type="Proteomes" id="UP001187343"/>
    </source>
</evidence>
<keyword evidence="2" id="KW-1185">Reference proteome</keyword>
<accession>A0AA88PC37</accession>
<gene>
    <name evidence="1" type="ORF">Q8A67_019287</name>
</gene>
<dbReference type="EMBL" id="JAUYZG010000019">
    <property type="protein sequence ID" value="KAK2878496.1"/>
    <property type="molecule type" value="Genomic_DNA"/>
</dbReference>
<organism evidence="1 2">
    <name type="scientific">Cirrhinus molitorella</name>
    <name type="common">mud carp</name>
    <dbReference type="NCBI Taxonomy" id="172907"/>
    <lineage>
        <taxon>Eukaryota</taxon>
        <taxon>Metazoa</taxon>
        <taxon>Chordata</taxon>
        <taxon>Craniata</taxon>
        <taxon>Vertebrata</taxon>
        <taxon>Euteleostomi</taxon>
        <taxon>Actinopterygii</taxon>
        <taxon>Neopterygii</taxon>
        <taxon>Teleostei</taxon>
        <taxon>Ostariophysi</taxon>
        <taxon>Cypriniformes</taxon>
        <taxon>Cyprinidae</taxon>
        <taxon>Labeoninae</taxon>
        <taxon>Labeonini</taxon>
        <taxon>Cirrhinus</taxon>
    </lineage>
</organism>
<dbReference type="AlphaFoldDB" id="A0AA88PC37"/>
<sequence length="72" mass="7796">MKGRSACAKRASLLQKSVALLPVTRQRRISGNPRTVAAESSGLHSASVISTLERTQSKYRDGSECILHISND</sequence>